<dbReference type="RefSeq" id="WP_170135807.1">
    <property type="nucleotide sequence ID" value="NZ_FOMX01000019.1"/>
</dbReference>
<dbReference type="PANTHER" id="PTHR33745">
    <property type="entry name" value="RSBT ANTAGONIST PROTEIN RSBS-RELATED"/>
    <property type="match status" value="1"/>
</dbReference>
<evidence type="ECO:0000313" key="6">
    <source>
        <dbReference type="EMBL" id="SFE78259.1"/>
    </source>
</evidence>
<dbReference type="CDD" id="cd00130">
    <property type="entry name" value="PAS"/>
    <property type="match status" value="1"/>
</dbReference>
<dbReference type="STRING" id="54.SAMN02745121_05525"/>
<gene>
    <name evidence="6" type="ORF">SAMN02745121_05525</name>
</gene>
<evidence type="ECO:0000259" key="3">
    <source>
        <dbReference type="PROSITE" id="PS50112"/>
    </source>
</evidence>
<dbReference type="EMBL" id="FOMX01000019">
    <property type="protein sequence ID" value="SFE78259.1"/>
    <property type="molecule type" value="Genomic_DNA"/>
</dbReference>
<dbReference type="Proteomes" id="UP000199400">
    <property type="component" value="Unassembled WGS sequence"/>
</dbReference>
<sequence>MNDPSAPTLPEFDSEIQALRRRVAELEQTVAALEQERDVFKHVVHHAPAFISRLTPDGRMIYANATCERLIGKTTEQIAGTNIMPLLYPGDLYPAVEEYFKIAAEGGDVSDYELTIQSHTGERRILAWNSYHRFGADGTLQEVVSFGVDVTERKREENERRRLQEEIIAVQAATLAELSTPLIPISGKIVAMPLIGSIDAARAQRIIDTLLTGISEARASTAILDITGVAVVDTQVADALLRAARAVRLLGAEVILTGIRPDVAQTLVNLGTNLEGIVTRATLQSGIAFAMQQG</sequence>
<dbReference type="InterPro" id="IPR002645">
    <property type="entry name" value="STAS_dom"/>
</dbReference>
<feature type="domain" description="STAS" evidence="5">
    <location>
        <begin position="179"/>
        <end position="290"/>
    </location>
</feature>
<dbReference type="InterPro" id="IPR013656">
    <property type="entry name" value="PAS_4"/>
</dbReference>
<dbReference type="Pfam" id="PF08448">
    <property type="entry name" value="PAS_4"/>
    <property type="match status" value="1"/>
</dbReference>
<dbReference type="SUPFAM" id="SSF55785">
    <property type="entry name" value="PYP-like sensor domain (PAS domain)"/>
    <property type="match status" value="1"/>
</dbReference>
<accession>A0A1I2DCR9</accession>
<dbReference type="InterPro" id="IPR035965">
    <property type="entry name" value="PAS-like_dom_sf"/>
</dbReference>
<dbReference type="Pfam" id="PF01740">
    <property type="entry name" value="STAS"/>
    <property type="match status" value="1"/>
</dbReference>
<dbReference type="Gene3D" id="3.30.450.20">
    <property type="entry name" value="PAS domain"/>
    <property type="match status" value="1"/>
</dbReference>
<dbReference type="InterPro" id="IPR000700">
    <property type="entry name" value="PAS-assoc_C"/>
</dbReference>
<dbReference type="AlphaFoldDB" id="A0A1I2DCR9"/>
<dbReference type="InterPro" id="IPR051932">
    <property type="entry name" value="Bact_StressResp_Reg"/>
</dbReference>
<feature type="domain" description="PAS" evidence="3">
    <location>
        <begin position="36"/>
        <end position="107"/>
    </location>
</feature>
<name>A0A1I2DCR9_9BACT</name>
<dbReference type="CDD" id="cd07041">
    <property type="entry name" value="STAS_RsbR_RsbS_like"/>
    <property type="match status" value="1"/>
</dbReference>
<evidence type="ECO:0000313" key="7">
    <source>
        <dbReference type="Proteomes" id="UP000199400"/>
    </source>
</evidence>
<keyword evidence="1" id="KW-0597">Phosphoprotein</keyword>
<dbReference type="PROSITE" id="PS50113">
    <property type="entry name" value="PAC"/>
    <property type="match status" value="1"/>
</dbReference>
<dbReference type="InterPro" id="IPR000014">
    <property type="entry name" value="PAS"/>
</dbReference>
<dbReference type="InterPro" id="IPR036513">
    <property type="entry name" value="STAS_dom_sf"/>
</dbReference>
<evidence type="ECO:0000256" key="2">
    <source>
        <dbReference type="SAM" id="Coils"/>
    </source>
</evidence>
<organism evidence="6 7">
    <name type="scientific">Nannocystis exedens</name>
    <dbReference type="NCBI Taxonomy" id="54"/>
    <lineage>
        <taxon>Bacteria</taxon>
        <taxon>Pseudomonadati</taxon>
        <taxon>Myxococcota</taxon>
        <taxon>Polyangia</taxon>
        <taxon>Nannocystales</taxon>
        <taxon>Nannocystaceae</taxon>
        <taxon>Nannocystis</taxon>
    </lineage>
</organism>
<feature type="domain" description="PAC" evidence="4">
    <location>
        <begin position="110"/>
        <end position="162"/>
    </location>
</feature>
<feature type="coiled-coil region" evidence="2">
    <location>
        <begin position="9"/>
        <end position="43"/>
    </location>
</feature>
<proteinExistence type="predicted"/>
<reference evidence="7" key="1">
    <citation type="submission" date="2016-10" db="EMBL/GenBank/DDBJ databases">
        <authorList>
            <person name="Varghese N."/>
            <person name="Submissions S."/>
        </authorList>
    </citation>
    <scope>NUCLEOTIDE SEQUENCE [LARGE SCALE GENOMIC DNA]</scope>
    <source>
        <strain evidence="7">ATCC 25963</strain>
    </source>
</reference>
<dbReference type="PANTHER" id="PTHR33745:SF3">
    <property type="entry name" value="RSBT CO-ANTAGONIST PROTEIN RSBRC"/>
    <property type="match status" value="1"/>
</dbReference>
<evidence type="ECO:0000259" key="5">
    <source>
        <dbReference type="PROSITE" id="PS50801"/>
    </source>
</evidence>
<dbReference type="Gene3D" id="3.30.750.24">
    <property type="entry name" value="STAS domain"/>
    <property type="match status" value="1"/>
</dbReference>
<dbReference type="NCBIfam" id="TIGR00229">
    <property type="entry name" value="sensory_box"/>
    <property type="match status" value="1"/>
</dbReference>
<evidence type="ECO:0000259" key="4">
    <source>
        <dbReference type="PROSITE" id="PS50113"/>
    </source>
</evidence>
<keyword evidence="7" id="KW-1185">Reference proteome</keyword>
<protein>
    <submittedName>
        <fullName evidence="6">PAS domain S-box-containing protein</fullName>
    </submittedName>
</protein>
<evidence type="ECO:0000256" key="1">
    <source>
        <dbReference type="ARBA" id="ARBA00022553"/>
    </source>
</evidence>
<dbReference type="PROSITE" id="PS50801">
    <property type="entry name" value="STAS"/>
    <property type="match status" value="1"/>
</dbReference>
<dbReference type="PROSITE" id="PS50112">
    <property type="entry name" value="PAS"/>
    <property type="match status" value="1"/>
</dbReference>
<keyword evidence="2" id="KW-0175">Coiled coil</keyword>
<dbReference type="SMART" id="SM00091">
    <property type="entry name" value="PAS"/>
    <property type="match status" value="1"/>
</dbReference>
<dbReference type="SUPFAM" id="SSF52091">
    <property type="entry name" value="SpoIIaa-like"/>
    <property type="match status" value="1"/>
</dbReference>